<gene>
    <name evidence="1" type="ORF">LF1_34420</name>
</gene>
<protein>
    <submittedName>
        <fullName evidence="1">Uncharacterized protein</fullName>
    </submittedName>
</protein>
<sequence length="84" mass="9414">MARRGYAQASAGEEMLQSVVAVVGTEIGNDCRVGKLRRGVLQVYVTDSATLQELNFQRRGVLRRLQKDMPDSNITDVRFRLQSS</sequence>
<accession>A0A5B1CMV1</accession>
<dbReference type="InterPro" id="IPR007922">
    <property type="entry name" value="DciA-like"/>
</dbReference>
<reference evidence="1 2" key="1">
    <citation type="submission" date="2019-08" db="EMBL/GenBank/DDBJ databases">
        <title>Deep-cultivation of Planctomycetes and their phenomic and genomic characterization uncovers novel biology.</title>
        <authorList>
            <person name="Wiegand S."/>
            <person name="Jogler M."/>
            <person name="Boedeker C."/>
            <person name="Pinto D."/>
            <person name="Vollmers J."/>
            <person name="Rivas-Marin E."/>
            <person name="Kohn T."/>
            <person name="Peeters S.H."/>
            <person name="Heuer A."/>
            <person name="Rast P."/>
            <person name="Oberbeckmann S."/>
            <person name="Bunk B."/>
            <person name="Jeske O."/>
            <person name="Meyerdierks A."/>
            <person name="Storesund J.E."/>
            <person name="Kallscheuer N."/>
            <person name="Luecker S."/>
            <person name="Lage O.M."/>
            <person name="Pohl T."/>
            <person name="Merkel B.J."/>
            <person name="Hornburger P."/>
            <person name="Mueller R.-W."/>
            <person name="Bruemmer F."/>
            <person name="Labrenz M."/>
            <person name="Spormann A.M."/>
            <person name="Op Den Camp H."/>
            <person name="Overmann J."/>
            <person name="Amann R."/>
            <person name="Jetten M.S.M."/>
            <person name="Mascher T."/>
            <person name="Medema M.H."/>
            <person name="Devos D.P."/>
            <person name="Kaster A.-K."/>
            <person name="Ovreas L."/>
            <person name="Rohde M."/>
            <person name="Galperin M.Y."/>
            <person name="Jogler C."/>
        </authorList>
    </citation>
    <scope>NUCLEOTIDE SEQUENCE [LARGE SCALE GENOMIC DNA]</scope>
    <source>
        <strain evidence="1 2">LF1</strain>
    </source>
</reference>
<evidence type="ECO:0000313" key="1">
    <source>
        <dbReference type="EMBL" id="KAA1260900.1"/>
    </source>
</evidence>
<comment type="caution">
    <text evidence="1">The sequence shown here is derived from an EMBL/GenBank/DDBJ whole genome shotgun (WGS) entry which is preliminary data.</text>
</comment>
<dbReference type="Pfam" id="PF05258">
    <property type="entry name" value="DciA"/>
    <property type="match status" value="1"/>
</dbReference>
<proteinExistence type="predicted"/>
<organism evidence="1 2">
    <name type="scientific">Rubripirellula obstinata</name>
    <dbReference type="NCBI Taxonomy" id="406547"/>
    <lineage>
        <taxon>Bacteria</taxon>
        <taxon>Pseudomonadati</taxon>
        <taxon>Planctomycetota</taxon>
        <taxon>Planctomycetia</taxon>
        <taxon>Pirellulales</taxon>
        <taxon>Pirellulaceae</taxon>
        <taxon>Rubripirellula</taxon>
    </lineage>
</organism>
<dbReference type="EMBL" id="VRLW01000001">
    <property type="protein sequence ID" value="KAA1260900.1"/>
    <property type="molecule type" value="Genomic_DNA"/>
</dbReference>
<name>A0A5B1CMV1_9BACT</name>
<dbReference type="PANTHER" id="PTHR36456">
    <property type="entry name" value="UPF0232 PROTEIN SCO3875"/>
    <property type="match status" value="1"/>
</dbReference>
<dbReference type="PANTHER" id="PTHR36456:SF1">
    <property type="entry name" value="UPF0232 PROTEIN SCO3875"/>
    <property type="match status" value="1"/>
</dbReference>
<dbReference type="AlphaFoldDB" id="A0A5B1CMV1"/>
<dbReference type="Proteomes" id="UP000322699">
    <property type="component" value="Unassembled WGS sequence"/>
</dbReference>
<evidence type="ECO:0000313" key="2">
    <source>
        <dbReference type="Proteomes" id="UP000322699"/>
    </source>
</evidence>
<keyword evidence="2" id="KW-1185">Reference proteome</keyword>